<dbReference type="AlphaFoldDB" id="A0AAD4KP85"/>
<sequence length="202" mass="22341">MSAANDSTLRLKFLQSSAKLLGAQSVSTAAHLISVHNGLLYENLKPLKPRQHETWCGACGSPRDKEHTKISKIKQRRSLRNGQVASKDAIRDATVYQCLRCNKRMTRYLQPQIRKQHEQTNAPTKITSNINQHGRDLSTPTESLPSPLEADVSKSVLDNASSKKRAKARKQGGLQAVLASKARTQTARASTSSLDLLDFLQQ</sequence>
<organism evidence="2 3">
    <name type="scientific">Talaromyces proteolyticus</name>
    <dbReference type="NCBI Taxonomy" id="1131652"/>
    <lineage>
        <taxon>Eukaryota</taxon>
        <taxon>Fungi</taxon>
        <taxon>Dikarya</taxon>
        <taxon>Ascomycota</taxon>
        <taxon>Pezizomycotina</taxon>
        <taxon>Eurotiomycetes</taxon>
        <taxon>Eurotiomycetidae</taxon>
        <taxon>Eurotiales</taxon>
        <taxon>Trichocomaceae</taxon>
        <taxon>Talaromyces</taxon>
        <taxon>Talaromyces sect. Bacilispori</taxon>
    </lineage>
</organism>
<evidence type="ECO:0000313" key="3">
    <source>
        <dbReference type="Proteomes" id="UP001201262"/>
    </source>
</evidence>
<comment type="caution">
    <text evidence="2">The sequence shown here is derived from an EMBL/GenBank/DDBJ whole genome shotgun (WGS) entry which is preliminary data.</text>
</comment>
<dbReference type="GeneID" id="70240033"/>
<dbReference type="EMBL" id="JAJTJA010000007">
    <property type="protein sequence ID" value="KAH8696339.1"/>
    <property type="molecule type" value="Genomic_DNA"/>
</dbReference>
<dbReference type="Pfam" id="PF04032">
    <property type="entry name" value="Rpr2"/>
    <property type="match status" value="1"/>
</dbReference>
<dbReference type="RefSeq" id="XP_046071277.1">
    <property type="nucleotide sequence ID" value="XM_046209746.1"/>
</dbReference>
<accession>A0AAD4KP85</accession>
<feature type="compositionally biased region" description="Polar residues" evidence="1">
    <location>
        <begin position="119"/>
        <end position="144"/>
    </location>
</feature>
<evidence type="ECO:0000313" key="2">
    <source>
        <dbReference type="EMBL" id="KAH8696339.1"/>
    </source>
</evidence>
<protein>
    <submittedName>
        <fullName evidence="2">Uncharacterized protein</fullName>
    </submittedName>
</protein>
<dbReference type="GO" id="GO:0006396">
    <property type="term" value="P:RNA processing"/>
    <property type="evidence" value="ECO:0007669"/>
    <property type="project" value="InterPro"/>
</dbReference>
<feature type="region of interest" description="Disordered" evidence="1">
    <location>
        <begin position="113"/>
        <end position="174"/>
    </location>
</feature>
<proteinExistence type="predicted"/>
<keyword evidence="3" id="KW-1185">Reference proteome</keyword>
<dbReference type="Proteomes" id="UP001201262">
    <property type="component" value="Unassembled WGS sequence"/>
</dbReference>
<dbReference type="InterPro" id="IPR007175">
    <property type="entry name" value="Rpr2/Snm1/Rpp21"/>
</dbReference>
<name>A0AAD4KP85_9EURO</name>
<evidence type="ECO:0000256" key="1">
    <source>
        <dbReference type="SAM" id="MobiDB-lite"/>
    </source>
</evidence>
<reference evidence="2" key="1">
    <citation type="submission" date="2021-12" db="EMBL/GenBank/DDBJ databases">
        <title>Convergent genome expansion in fungi linked to evolution of root-endophyte symbiosis.</title>
        <authorList>
            <consortium name="DOE Joint Genome Institute"/>
            <person name="Ke Y.-H."/>
            <person name="Bonito G."/>
            <person name="Liao H.-L."/>
            <person name="Looney B."/>
            <person name="Rojas-Flechas A."/>
            <person name="Nash J."/>
            <person name="Hameed K."/>
            <person name="Schadt C."/>
            <person name="Martin F."/>
            <person name="Crous P.W."/>
            <person name="Miettinen O."/>
            <person name="Magnuson J.K."/>
            <person name="Labbe J."/>
            <person name="Jacobson D."/>
            <person name="Doktycz M.J."/>
            <person name="Veneault-Fourrey C."/>
            <person name="Kuo A."/>
            <person name="Mondo S."/>
            <person name="Calhoun S."/>
            <person name="Riley R."/>
            <person name="Ohm R."/>
            <person name="LaButti K."/>
            <person name="Andreopoulos B."/>
            <person name="Pangilinan J."/>
            <person name="Nolan M."/>
            <person name="Tritt A."/>
            <person name="Clum A."/>
            <person name="Lipzen A."/>
            <person name="Daum C."/>
            <person name="Barry K."/>
            <person name="Grigoriev I.V."/>
            <person name="Vilgalys R."/>
        </authorList>
    </citation>
    <scope>NUCLEOTIDE SEQUENCE</scope>
    <source>
        <strain evidence="2">PMI_201</strain>
    </source>
</reference>
<gene>
    <name evidence="2" type="ORF">BGW36DRAFT_184689</name>
</gene>